<dbReference type="GO" id="GO:0000981">
    <property type="term" value="F:DNA-binding transcription factor activity, RNA polymerase II-specific"/>
    <property type="evidence" value="ECO:0007669"/>
    <property type="project" value="UniProtKB-ARBA"/>
</dbReference>
<dbReference type="InterPro" id="IPR036887">
    <property type="entry name" value="HTH_APSES_sf"/>
</dbReference>
<keyword evidence="2" id="KW-0238">DNA-binding</keyword>
<keyword evidence="3" id="KW-1185">Reference proteome</keyword>
<feature type="domain" description="HTH APSES-type" evidence="1">
    <location>
        <begin position="22"/>
        <end position="125"/>
    </location>
</feature>
<dbReference type="SUPFAM" id="SSF54616">
    <property type="entry name" value="DNA-binding domain of Mlu1-box binding protein MBP1"/>
    <property type="match status" value="1"/>
</dbReference>
<feature type="non-terminal residue" evidence="2">
    <location>
        <position position="125"/>
    </location>
</feature>
<proteinExistence type="predicted"/>
<dbReference type="AlphaFoldDB" id="A0A4P9ZW61"/>
<dbReference type="Proteomes" id="UP000268162">
    <property type="component" value="Unassembled WGS sequence"/>
</dbReference>
<dbReference type="GO" id="GO:0033309">
    <property type="term" value="C:SBF transcription complex"/>
    <property type="evidence" value="ECO:0007669"/>
    <property type="project" value="TreeGrafter"/>
</dbReference>
<dbReference type="PROSITE" id="PS51299">
    <property type="entry name" value="HTH_APSES"/>
    <property type="match status" value="1"/>
</dbReference>
<reference evidence="3" key="1">
    <citation type="journal article" date="2018" name="Nat. Microbiol.">
        <title>Leveraging single-cell genomics to expand the fungal tree of life.</title>
        <authorList>
            <person name="Ahrendt S.R."/>
            <person name="Quandt C.A."/>
            <person name="Ciobanu D."/>
            <person name="Clum A."/>
            <person name="Salamov A."/>
            <person name="Andreopoulos B."/>
            <person name="Cheng J.F."/>
            <person name="Woyke T."/>
            <person name="Pelin A."/>
            <person name="Henrissat B."/>
            <person name="Reynolds N.K."/>
            <person name="Benny G.L."/>
            <person name="Smith M.E."/>
            <person name="James T.Y."/>
            <person name="Grigoriev I.V."/>
        </authorList>
    </citation>
    <scope>NUCLEOTIDE SEQUENCE [LARGE SCALE GENOMIC DNA]</scope>
    <source>
        <strain evidence="3">RSA 468</strain>
    </source>
</reference>
<gene>
    <name evidence="2" type="ORF">BJ085DRAFT_21034</name>
</gene>
<sequence>MSSSDRYPPYLVPNKEIIRRQHRTSCDKERNELRVFEYKIGEHYIMWDRELGLVYWTGIWQAIGGDKIDLPKGLNTDKELRPEDMLMVRGGKLTIQGTWIPFGNALKLAIRTCFKIRHELIPLFG</sequence>
<evidence type="ECO:0000313" key="2">
    <source>
        <dbReference type="EMBL" id="RKP37191.1"/>
    </source>
</evidence>
<dbReference type="Gene3D" id="3.10.260.10">
    <property type="entry name" value="Transcription regulator HTH, APSES-type DNA-binding domain"/>
    <property type="match status" value="1"/>
</dbReference>
<accession>A0A4P9ZW61</accession>
<dbReference type="InterPro" id="IPR003163">
    <property type="entry name" value="Tscrpt_reg_HTH_APSES-type"/>
</dbReference>
<dbReference type="GO" id="GO:0003677">
    <property type="term" value="F:DNA binding"/>
    <property type="evidence" value="ECO:0007669"/>
    <property type="project" value="UniProtKB-KW"/>
</dbReference>
<name>A0A4P9ZW61_9FUNG</name>
<dbReference type="GO" id="GO:0030907">
    <property type="term" value="C:MBF transcription complex"/>
    <property type="evidence" value="ECO:0007669"/>
    <property type="project" value="TreeGrafter"/>
</dbReference>
<dbReference type="EMBL" id="ML002528">
    <property type="protein sequence ID" value="RKP37191.1"/>
    <property type="molecule type" value="Genomic_DNA"/>
</dbReference>
<dbReference type="InterPro" id="IPR051642">
    <property type="entry name" value="SWI6-like"/>
</dbReference>
<dbReference type="STRING" id="215637.A0A4P9ZW61"/>
<organism evidence="2 3">
    <name type="scientific">Dimargaris cristalligena</name>
    <dbReference type="NCBI Taxonomy" id="215637"/>
    <lineage>
        <taxon>Eukaryota</taxon>
        <taxon>Fungi</taxon>
        <taxon>Fungi incertae sedis</taxon>
        <taxon>Zoopagomycota</taxon>
        <taxon>Kickxellomycotina</taxon>
        <taxon>Dimargaritomycetes</taxon>
        <taxon>Dimargaritales</taxon>
        <taxon>Dimargaritaceae</taxon>
        <taxon>Dimargaris</taxon>
    </lineage>
</organism>
<evidence type="ECO:0000259" key="1">
    <source>
        <dbReference type="PROSITE" id="PS51299"/>
    </source>
</evidence>
<dbReference type="PANTHER" id="PTHR43828:SF5">
    <property type="entry name" value="TRANSCRIPTIONAL REPRESSOR XBP1"/>
    <property type="match status" value="1"/>
</dbReference>
<dbReference type="PANTHER" id="PTHR43828">
    <property type="entry name" value="ASPARAGINASE"/>
    <property type="match status" value="1"/>
</dbReference>
<evidence type="ECO:0000313" key="3">
    <source>
        <dbReference type="Proteomes" id="UP000268162"/>
    </source>
</evidence>
<protein>
    <submittedName>
        <fullName evidence="2">Transcription regulator HTH, apses-type DNA-binding domain-containing protein</fullName>
    </submittedName>
</protein>